<dbReference type="eggNOG" id="COG3620">
    <property type="taxonomic scope" value="Bacteria"/>
</dbReference>
<protein>
    <submittedName>
        <fullName evidence="3">Putative transcriptional regulator</fullName>
    </submittedName>
</protein>
<dbReference type="eggNOG" id="COG1917">
    <property type="taxonomic scope" value="Bacteria"/>
</dbReference>
<dbReference type="GO" id="GO:0003700">
    <property type="term" value="F:DNA-binding transcription factor activity"/>
    <property type="evidence" value="ECO:0007669"/>
    <property type="project" value="TreeGrafter"/>
</dbReference>
<evidence type="ECO:0000313" key="3">
    <source>
        <dbReference type="EMBL" id="AFM25892.1"/>
    </source>
</evidence>
<dbReference type="GO" id="GO:0003677">
    <property type="term" value="F:DNA binding"/>
    <property type="evidence" value="ECO:0007669"/>
    <property type="project" value="UniProtKB-KW"/>
</dbReference>
<dbReference type="Gene3D" id="1.10.260.40">
    <property type="entry name" value="lambda repressor-like DNA-binding domains"/>
    <property type="match status" value="1"/>
</dbReference>
<dbReference type="STRING" id="706587.Desti_3233"/>
<dbReference type="RefSeq" id="WP_014811029.1">
    <property type="nucleotide sequence ID" value="NC_018025.1"/>
</dbReference>
<dbReference type="PANTHER" id="PTHR46797">
    <property type="entry name" value="HTH-TYPE TRANSCRIPTIONAL REGULATOR"/>
    <property type="match status" value="1"/>
</dbReference>
<dbReference type="InterPro" id="IPR014710">
    <property type="entry name" value="RmlC-like_jellyroll"/>
</dbReference>
<dbReference type="EMBL" id="CP003360">
    <property type="protein sequence ID" value="AFM25892.1"/>
    <property type="molecule type" value="Genomic_DNA"/>
</dbReference>
<dbReference type="InterPro" id="IPR010982">
    <property type="entry name" value="Lambda_DNA-bd_dom_sf"/>
</dbReference>
<reference evidence="4" key="1">
    <citation type="submission" date="2012-06" db="EMBL/GenBank/DDBJ databases">
        <title>Complete sequence of chromosome of Desulfomonile tiedjei DSM 6799.</title>
        <authorList>
            <person name="Lucas S."/>
            <person name="Copeland A."/>
            <person name="Lapidus A."/>
            <person name="Glavina del Rio T."/>
            <person name="Dalin E."/>
            <person name="Tice H."/>
            <person name="Bruce D."/>
            <person name="Goodwin L."/>
            <person name="Pitluck S."/>
            <person name="Peters L."/>
            <person name="Ovchinnikova G."/>
            <person name="Zeytun A."/>
            <person name="Lu M."/>
            <person name="Kyrpides N."/>
            <person name="Mavromatis K."/>
            <person name="Ivanova N."/>
            <person name="Brettin T."/>
            <person name="Detter J.C."/>
            <person name="Han C."/>
            <person name="Larimer F."/>
            <person name="Land M."/>
            <person name="Hauser L."/>
            <person name="Markowitz V."/>
            <person name="Cheng J.-F."/>
            <person name="Hugenholtz P."/>
            <person name="Woyke T."/>
            <person name="Wu D."/>
            <person name="Spring S."/>
            <person name="Schroeder M."/>
            <person name="Brambilla E."/>
            <person name="Klenk H.-P."/>
            <person name="Eisen J.A."/>
        </authorList>
    </citation>
    <scope>NUCLEOTIDE SEQUENCE [LARGE SCALE GENOMIC DNA]</scope>
    <source>
        <strain evidence="4">ATCC 49306 / DSM 6799 / DCB-1</strain>
    </source>
</reference>
<feature type="domain" description="HTH cro/C1-type" evidence="2">
    <location>
        <begin position="9"/>
        <end position="63"/>
    </location>
</feature>
<dbReference type="InterPro" id="IPR011051">
    <property type="entry name" value="RmlC_Cupin_sf"/>
</dbReference>
<dbReference type="SUPFAM" id="SSF47413">
    <property type="entry name" value="lambda repressor-like DNA-binding domains"/>
    <property type="match status" value="1"/>
</dbReference>
<evidence type="ECO:0000313" key="4">
    <source>
        <dbReference type="Proteomes" id="UP000006055"/>
    </source>
</evidence>
<proteinExistence type="predicted"/>
<dbReference type="Proteomes" id="UP000006055">
    <property type="component" value="Chromosome"/>
</dbReference>
<keyword evidence="4" id="KW-1185">Reference proteome</keyword>
<evidence type="ECO:0000259" key="2">
    <source>
        <dbReference type="PROSITE" id="PS50943"/>
    </source>
</evidence>
<dbReference type="PANTHER" id="PTHR46797:SF1">
    <property type="entry name" value="METHYLPHOSPHONATE SYNTHASE"/>
    <property type="match status" value="1"/>
</dbReference>
<dbReference type="SUPFAM" id="SSF51182">
    <property type="entry name" value="RmlC-like cupins"/>
    <property type="match status" value="1"/>
</dbReference>
<organism evidence="3 4">
    <name type="scientific">Desulfomonile tiedjei (strain ATCC 49306 / DSM 6799 / DCB-1)</name>
    <dbReference type="NCBI Taxonomy" id="706587"/>
    <lineage>
        <taxon>Bacteria</taxon>
        <taxon>Pseudomonadati</taxon>
        <taxon>Thermodesulfobacteriota</taxon>
        <taxon>Desulfomonilia</taxon>
        <taxon>Desulfomonilales</taxon>
        <taxon>Desulfomonilaceae</taxon>
        <taxon>Desulfomonile</taxon>
    </lineage>
</organism>
<dbReference type="InterPro" id="IPR001387">
    <property type="entry name" value="Cro/C1-type_HTH"/>
</dbReference>
<dbReference type="Pfam" id="PF01381">
    <property type="entry name" value="HTH_3"/>
    <property type="match status" value="1"/>
</dbReference>
<dbReference type="InterPro" id="IPR013096">
    <property type="entry name" value="Cupin_2"/>
</dbReference>
<dbReference type="CDD" id="cd00093">
    <property type="entry name" value="HTH_XRE"/>
    <property type="match status" value="1"/>
</dbReference>
<keyword evidence="1" id="KW-0238">DNA-binding</keyword>
<dbReference type="HOGENOM" id="CLU_1552800_0_0_7"/>
<sequence>MGKFDFSVIRNLRKKWSLSAEELAKRAGLTRGTIAKIEAENGNPTIDTIEALSAVFHLSSSELIRLAEVAQCEVAITKPFKKGQFEGTHVWFPAFEIRHVRARVGARKESDPKHHENTAEVCLVLSGKVRVTVRGQSHELTPGSALRFKALHEHEYDIVEEAEMLLIHHSMV</sequence>
<accession>I4C8K1</accession>
<dbReference type="AlphaFoldDB" id="I4C8K1"/>
<dbReference type="SMART" id="SM00530">
    <property type="entry name" value="HTH_XRE"/>
    <property type="match status" value="1"/>
</dbReference>
<dbReference type="InterPro" id="IPR050807">
    <property type="entry name" value="TransReg_Diox_bact_type"/>
</dbReference>
<gene>
    <name evidence="3" type="ordered locus">Desti_3233</name>
</gene>
<evidence type="ECO:0000256" key="1">
    <source>
        <dbReference type="ARBA" id="ARBA00023125"/>
    </source>
</evidence>
<dbReference type="GO" id="GO:0005829">
    <property type="term" value="C:cytosol"/>
    <property type="evidence" value="ECO:0007669"/>
    <property type="project" value="TreeGrafter"/>
</dbReference>
<dbReference type="Gene3D" id="2.60.120.10">
    <property type="entry name" value="Jelly Rolls"/>
    <property type="match status" value="1"/>
</dbReference>
<name>I4C8K1_DESTA</name>
<dbReference type="PROSITE" id="PS50943">
    <property type="entry name" value="HTH_CROC1"/>
    <property type="match status" value="1"/>
</dbReference>
<dbReference type="Pfam" id="PF07883">
    <property type="entry name" value="Cupin_2"/>
    <property type="match status" value="1"/>
</dbReference>
<dbReference type="KEGG" id="dti:Desti_3233"/>
<dbReference type="OrthoDB" id="189170at2"/>